<name>A0A543JG56_9PSEU</name>
<dbReference type="AlphaFoldDB" id="A0A543JG56"/>
<gene>
    <name evidence="1" type="ORF">FHX81_4108</name>
</gene>
<protein>
    <submittedName>
        <fullName evidence="1">Uncharacterized protein</fullName>
    </submittedName>
</protein>
<sequence length="120" mass="12950">MPINLGGLTCAAVAYTPPDEPPRPDPIHEAATLMREAIEHDRSTGMTRELEVSTPDYCAGALEALAGIRMVAIAQARTRANARAADAVFAVSHHYRCNAEFRAAFEARTAELLKEARSGE</sequence>
<dbReference type="Proteomes" id="UP000316628">
    <property type="component" value="Unassembled WGS sequence"/>
</dbReference>
<evidence type="ECO:0000313" key="2">
    <source>
        <dbReference type="Proteomes" id="UP000316628"/>
    </source>
</evidence>
<evidence type="ECO:0000313" key="1">
    <source>
        <dbReference type="EMBL" id="TQM81734.1"/>
    </source>
</evidence>
<proteinExistence type="predicted"/>
<comment type="caution">
    <text evidence="1">The sequence shown here is derived from an EMBL/GenBank/DDBJ whole genome shotgun (WGS) entry which is preliminary data.</text>
</comment>
<dbReference type="RefSeq" id="WP_141979656.1">
    <property type="nucleotide sequence ID" value="NZ_VFPP01000001.1"/>
</dbReference>
<accession>A0A543JG56</accession>
<reference evidence="1 2" key="1">
    <citation type="submission" date="2019-06" db="EMBL/GenBank/DDBJ databases">
        <title>Sequencing the genomes of 1000 actinobacteria strains.</title>
        <authorList>
            <person name="Klenk H.-P."/>
        </authorList>
    </citation>
    <scope>NUCLEOTIDE SEQUENCE [LARGE SCALE GENOMIC DNA]</scope>
    <source>
        <strain evidence="1 2">DSM 45456</strain>
    </source>
</reference>
<dbReference type="EMBL" id="VFPP01000001">
    <property type="protein sequence ID" value="TQM81734.1"/>
    <property type="molecule type" value="Genomic_DNA"/>
</dbReference>
<organism evidence="1 2">
    <name type="scientific">Saccharothrix saharensis</name>
    <dbReference type="NCBI Taxonomy" id="571190"/>
    <lineage>
        <taxon>Bacteria</taxon>
        <taxon>Bacillati</taxon>
        <taxon>Actinomycetota</taxon>
        <taxon>Actinomycetes</taxon>
        <taxon>Pseudonocardiales</taxon>
        <taxon>Pseudonocardiaceae</taxon>
        <taxon>Saccharothrix</taxon>
    </lineage>
</organism>
<keyword evidence="2" id="KW-1185">Reference proteome</keyword>